<evidence type="ECO:0000313" key="4">
    <source>
        <dbReference type="Proteomes" id="UP000070544"/>
    </source>
</evidence>
<evidence type="ECO:0000256" key="1">
    <source>
        <dbReference type="PROSITE-ProRule" id="PRU00023"/>
    </source>
</evidence>
<dbReference type="EMBL" id="KQ965809">
    <property type="protein sequence ID" value="KXS11077.1"/>
    <property type="molecule type" value="Genomic_DNA"/>
</dbReference>
<dbReference type="Proteomes" id="UP000070544">
    <property type="component" value="Unassembled WGS sequence"/>
</dbReference>
<organism evidence="3 4">
    <name type="scientific">Gonapodya prolifera (strain JEL478)</name>
    <name type="common">Monoblepharis prolifera</name>
    <dbReference type="NCBI Taxonomy" id="1344416"/>
    <lineage>
        <taxon>Eukaryota</taxon>
        <taxon>Fungi</taxon>
        <taxon>Fungi incertae sedis</taxon>
        <taxon>Chytridiomycota</taxon>
        <taxon>Chytridiomycota incertae sedis</taxon>
        <taxon>Monoblepharidomycetes</taxon>
        <taxon>Monoblepharidales</taxon>
        <taxon>Gonapodyaceae</taxon>
        <taxon>Gonapodya</taxon>
    </lineage>
</organism>
<proteinExistence type="predicted"/>
<dbReference type="InterPro" id="IPR002110">
    <property type="entry name" value="Ankyrin_rpt"/>
</dbReference>
<dbReference type="SUPFAM" id="SSF48403">
    <property type="entry name" value="Ankyrin repeat"/>
    <property type="match status" value="1"/>
</dbReference>
<keyword evidence="1" id="KW-0040">ANK repeat</keyword>
<protein>
    <submittedName>
        <fullName evidence="3">Uncharacterized protein</fullName>
    </submittedName>
</protein>
<keyword evidence="4" id="KW-1185">Reference proteome</keyword>
<name>A0A139A2R3_GONPJ</name>
<feature type="repeat" description="ANK" evidence="1">
    <location>
        <begin position="49"/>
        <end position="81"/>
    </location>
</feature>
<dbReference type="PROSITE" id="PS50088">
    <property type="entry name" value="ANK_REPEAT"/>
    <property type="match status" value="1"/>
</dbReference>
<evidence type="ECO:0000256" key="2">
    <source>
        <dbReference type="SAM" id="MobiDB-lite"/>
    </source>
</evidence>
<dbReference type="AlphaFoldDB" id="A0A139A2R3"/>
<feature type="compositionally biased region" description="Polar residues" evidence="2">
    <location>
        <begin position="233"/>
        <end position="244"/>
    </location>
</feature>
<evidence type="ECO:0000313" key="3">
    <source>
        <dbReference type="EMBL" id="KXS11077.1"/>
    </source>
</evidence>
<feature type="compositionally biased region" description="Low complexity" evidence="2">
    <location>
        <begin position="258"/>
        <end position="267"/>
    </location>
</feature>
<dbReference type="Gene3D" id="1.25.40.20">
    <property type="entry name" value="Ankyrin repeat-containing domain"/>
    <property type="match status" value="1"/>
</dbReference>
<gene>
    <name evidence="3" type="ORF">M427DRAFT_138621</name>
</gene>
<reference evidence="3 4" key="1">
    <citation type="journal article" date="2015" name="Genome Biol. Evol.">
        <title>Phylogenomic analyses indicate that early fungi evolved digesting cell walls of algal ancestors of land plants.</title>
        <authorList>
            <person name="Chang Y."/>
            <person name="Wang S."/>
            <person name="Sekimoto S."/>
            <person name="Aerts A.L."/>
            <person name="Choi C."/>
            <person name="Clum A."/>
            <person name="LaButti K.M."/>
            <person name="Lindquist E.A."/>
            <person name="Yee Ngan C."/>
            <person name="Ohm R.A."/>
            <person name="Salamov A.A."/>
            <person name="Grigoriev I.V."/>
            <person name="Spatafora J.W."/>
            <person name="Berbee M.L."/>
        </authorList>
    </citation>
    <scope>NUCLEOTIDE SEQUENCE [LARGE SCALE GENOMIC DNA]</scope>
    <source>
        <strain evidence="3 4">JEL478</strain>
    </source>
</reference>
<accession>A0A139A2R3</accession>
<sequence length="340" mass="36545">MDALVIDAVESSDVRLVLSLLSRGASPKARKTVILKARWRVLGKDEEWKAESALALAIKKSNVEMTRALIDAGADPSSPVKLRTLNRVSLRSNPSRDTTRTNTLEFSSHLDFALTSGRLPFNPSGGRVEVTDPDSAVGWTATEPNMEIVQMLLEKGVAVTSETVKAVVKLRDGSTTLGSRRDPDIQWTRLISRHLDRRGIETPSELITPANNALDDTRSIDDDDDATLVDAPLSTNSDPGSNVQAIPRPAPSRPLPRIPSSSSTPSRRYVDRDGFPIAYNPTSDPLLARPGHINHRIPGVGVGAMAMGMGQQQLGVAGWAGMGVMGVAMAEIAQGSWGFN</sequence>
<feature type="compositionally biased region" description="Pro residues" evidence="2">
    <location>
        <begin position="248"/>
        <end position="257"/>
    </location>
</feature>
<dbReference type="InterPro" id="IPR036770">
    <property type="entry name" value="Ankyrin_rpt-contain_sf"/>
</dbReference>
<feature type="region of interest" description="Disordered" evidence="2">
    <location>
        <begin position="202"/>
        <end position="272"/>
    </location>
</feature>